<evidence type="ECO:0000256" key="3">
    <source>
        <dbReference type="ARBA" id="ARBA00022737"/>
    </source>
</evidence>
<dbReference type="SMART" id="SM01091">
    <property type="entry name" value="CorC_HlyC"/>
    <property type="match status" value="1"/>
</dbReference>
<dbReference type="PROSITE" id="PS51846">
    <property type="entry name" value="CNNM"/>
    <property type="match status" value="1"/>
</dbReference>
<evidence type="ECO:0000256" key="5">
    <source>
        <dbReference type="ARBA" id="ARBA00023122"/>
    </source>
</evidence>
<gene>
    <name evidence="11" type="ordered locus">Dde_3036</name>
</gene>
<dbReference type="Pfam" id="PF01595">
    <property type="entry name" value="CNNM"/>
    <property type="match status" value="1"/>
</dbReference>
<dbReference type="HOGENOM" id="CLU_015237_4_0_7"/>
<evidence type="ECO:0000256" key="1">
    <source>
        <dbReference type="ARBA" id="ARBA00004141"/>
    </source>
</evidence>
<dbReference type="Gene3D" id="3.30.465.10">
    <property type="match status" value="1"/>
</dbReference>
<dbReference type="Pfam" id="PF00571">
    <property type="entry name" value="CBS"/>
    <property type="match status" value="2"/>
</dbReference>
<proteinExistence type="predicted"/>
<dbReference type="InterPro" id="IPR002550">
    <property type="entry name" value="CNNM"/>
</dbReference>
<keyword evidence="12" id="KW-1185">Reference proteome</keyword>
<dbReference type="Proteomes" id="UP000002710">
    <property type="component" value="Chromosome"/>
</dbReference>
<organism evidence="11 12">
    <name type="scientific">Oleidesulfovibrio alaskensis (strain ATCC BAA-1058 / DSM 17464 / G20)</name>
    <name type="common">Desulfovibrio alaskensis</name>
    <dbReference type="NCBI Taxonomy" id="207559"/>
    <lineage>
        <taxon>Bacteria</taxon>
        <taxon>Pseudomonadati</taxon>
        <taxon>Thermodesulfobacteriota</taxon>
        <taxon>Desulfovibrionia</taxon>
        <taxon>Desulfovibrionales</taxon>
        <taxon>Desulfovibrionaceae</taxon>
        <taxon>Oleidesulfovibrio</taxon>
    </lineage>
</organism>
<dbReference type="PANTHER" id="PTHR22777">
    <property type="entry name" value="HEMOLYSIN-RELATED"/>
    <property type="match status" value="1"/>
</dbReference>
<comment type="subcellular location">
    <subcellularLocation>
        <location evidence="1">Membrane</location>
        <topology evidence="1">Multi-pass membrane protein</topology>
    </subcellularLocation>
</comment>
<dbReference type="SUPFAM" id="SSF54631">
    <property type="entry name" value="CBS-domain pair"/>
    <property type="match status" value="1"/>
</dbReference>
<evidence type="ECO:0000256" key="2">
    <source>
        <dbReference type="ARBA" id="ARBA00022692"/>
    </source>
</evidence>
<keyword evidence="5 7" id="KW-0129">CBS domain</keyword>
<protein>
    <recommendedName>
        <fullName evidence="13">HlyC/CorC family transporter</fullName>
    </recommendedName>
</protein>
<dbReference type="InterPro" id="IPR044751">
    <property type="entry name" value="Ion_transp-like_CBS"/>
</dbReference>
<keyword evidence="3" id="KW-0677">Repeat</keyword>
<dbReference type="InterPro" id="IPR016169">
    <property type="entry name" value="FAD-bd_PCMH_sub2"/>
</dbReference>
<dbReference type="EMBL" id="CP000112">
    <property type="protein sequence ID" value="ABB39830.1"/>
    <property type="molecule type" value="Genomic_DNA"/>
</dbReference>
<dbReference type="InterPro" id="IPR005170">
    <property type="entry name" value="Transptr-assoc_dom"/>
</dbReference>
<evidence type="ECO:0000256" key="4">
    <source>
        <dbReference type="ARBA" id="ARBA00022989"/>
    </source>
</evidence>
<dbReference type="Pfam" id="PF03471">
    <property type="entry name" value="CorC_HlyC"/>
    <property type="match status" value="1"/>
</dbReference>
<evidence type="ECO:0000259" key="9">
    <source>
        <dbReference type="PROSITE" id="PS51371"/>
    </source>
</evidence>
<dbReference type="STRING" id="207559.Dde_3036"/>
<dbReference type="eggNOG" id="COG1253">
    <property type="taxonomic scope" value="Bacteria"/>
</dbReference>
<reference evidence="11 12" key="1">
    <citation type="journal article" date="2011" name="J. Bacteriol.">
        <title>Complete genome sequence and updated annotation of Desulfovibrio alaskensis G20.</title>
        <authorList>
            <person name="Hauser L.J."/>
            <person name="Land M.L."/>
            <person name="Brown S.D."/>
            <person name="Larimer F."/>
            <person name="Keller K.L."/>
            <person name="Rapp-Giles B.J."/>
            <person name="Price M.N."/>
            <person name="Lin M."/>
            <person name="Bruce D.C."/>
            <person name="Detter J.C."/>
            <person name="Tapia R."/>
            <person name="Han C.S."/>
            <person name="Goodwin L.A."/>
            <person name="Cheng J.F."/>
            <person name="Pitluck S."/>
            <person name="Copeland A."/>
            <person name="Lucas S."/>
            <person name="Nolan M."/>
            <person name="Lapidus A.L."/>
            <person name="Palumbo A.V."/>
            <person name="Wall J.D."/>
        </authorList>
    </citation>
    <scope>NUCLEOTIDE SEQUENCE [LARGE SCALE GENOMIC DNA]</scope>
    <source>
        <strain evidence="12">ATCC BAA 1058 / DSM 17464 / G20</strain>
    </source>
</reference>
<accession>Q30WW6</accession>
<name>Q30WW6_OLEA2</name>
<dbReference type="KEGG" id="dde:Dde_3036"/>
<evidence type="ECO:0008006" key="13">
    <source>
        <dbReference type="Google" id="ProtNLM"/>
    </source>
</evidence>
<dbReference type="AlphaFoldDB" id="Q30WW6"/>
<dbReference type="InterPro" id="IPR000644">
    <property type="entry name" value="CBS_dom"/>
</dbReference>
<evidence type="ECO:0000313" key="11">
    <source>
        <dbReference type="EMBL" id="ABB39830.1"/>
    </source>
</evidence>
<dbReference type="Gene3D" id="3.10.580.10">
    <property type="entry name" value="CBS-domain"/>
    <property type="match status" value="1"/>
</dbReference>
<keyword evidence="4 8" id="KW-1133">Transmembrane helix</keyword>
<dbReference type="CDD" id="cd04590">
    <property type="entry name" value="CBS_pair_CorC_HlyC_assoc"/>
    <property type="match status" value="1"/>
</dbReference>
<evidence type="ECO:0000259" key="10">
    <source>
        <dbReference type="PROSITE" id="PS51846"/>
    </source>
</evidence>
<dbReference type="PANTHER" id="PTHR22777:SF17">
    <property type="entry name" value="UPF0053 PROTEIN SLL0260"/>
    <property type="match status" value="1"/>
</dbReference>
<dbReference type="InterPro" id="IPR046342">
    <property type="entry name" value="CBS_dom_sf"/>
</dbReference>
<dbReference type="GO" id="GO:0050660">
    <property type="term" value="F:flavin adenine dinucleotide binding"/>
    <property type="evidence" value="ECO:0007669"/>
    <property type="project" value="InterPro"/>
</dbReference>
<keyword evidence="6 8" id="KW-0472">Membrane</keyword>
<evidence type="ECO:0000256" key="8">
    <source>
        <dbReference type="PROSITE-ProRule" id="PRU01193"/>
    </source>
</evidence>
<dbReference type="PROSITE" id="PS51371">
    <property type="entry name" value="CBS"/>
    <property type="match status" value="2"/>
</dbReference>
<feature type="domain" description="CBS" evidence="9">
    <location>
        <begin position="215"/>
        <end position="275"/>
    </location>
</feature>
<evidence type="ECO:0000313" key="12">
    <source>
        <dbReference type="Proteomes" id="UP000002710"/>
    </source>
</evidence>
<dbReference type="RefSeq" id="WP_011368802.1">
    <property type="nucleotide sequence ID" value="NC_007519.1"/>
</dbReference>
<keyword evidence="2 8" id="KW-0812">Transmembrane</keyword>
<feature type="domain" description="CBS" evidence="9">
    <location>
        <begin position="277"/>
        <end position="341"/>
    </location>
</feature>
<feature type="domain" description="CNNM transmembrane" evidence="10">
    <location>
        <begin position="1"/>
        <end position="196"/>
    </location>
</feature>
<evidence type="ECO:0000256" key="6">
    <source>
        <dbReference type="ARBA" id="ARBA00023136"/>
    </source>
</evidence>
<dbReference type="InterPro" id="IPR036318">
    <property type="entry name" value="FAD-bd_PCMH-like_sf"/>
</dbReference>
<dbReference type="SUPFAM" id="SSF56176">
    <property type="entry name" value="FAD-binding/transporter-associated domain-like"/>
    <property type="match status" value="1"/>
</dbReference>
<evidence type="ECO:0000256" key="7">
    <source>
        <dbReference type="PROSITE-ProRule" id="PRU00703"/>
    </source>
</evidence>
<dbReference type="SMART" id="SM00116">
    <property type="entry name" value="CBS"/>
    <property type="match status" value="2"/>
</dbReference>
<sequence>MDIAILVALILLNGVFAMSEIALVTARRSRLQKMAEEGDRSAAVAIRLGEEPTQFLSTVQIGITAIGILNGIVGEAALAGPLALMLQNAGLESGTSSAVATTVVVAGITYFSIVAGELVPKRIAQFNAEGIARSMARPIALLACLSRPFVYLLSVSTDALLRLVGKTELSSANLTEEDIHAILTEGSQAGVIEKHEHDMVRNVFRLDDRQIPSLMTPRSDIVFLDITQPLDGFLDTVVASDHSRFPVCRGGLHEVLGVISAKRLLKQRLKNEPAEKLTGYLLPAVYVPESLTGMKLLEQFRESGVQMVFVVDEYGDISGLITLQDLLEALTGKFRPRDPDEMWAVQRDDGSWLLDGLIPVPELKDRLDLKTVPDEAKVRYHTLSGMMMWLFGRLPRTGDVAEWQGWQLEVVDLDGKRIDKVLASRISGYEASQPSAAGPDGR</sequence>
<dbReference type="GO" id="GO:0005886">
    <property type="term" value="C:plasma membrane"/>
    <property type="evidence" value="ECO:0007669"/>
    <property type="project" value="TreeGrafter"/>
</dbReference>